<dbReference type="RefSeq" id="WP_022676307.1">
    <property type="nucleotide sequence ID" value="NZ_CP140000.1"/>
</dbReference>
<comment type="caution">
    <text evidence="3">The sequence shown here is derived from an EMBL/GenBank/DDBJ whole genome shotgun (WGS) entry which is preliminary data.</text>
</comment>
<evidence type="ECO:0000256" key="1">
    <source>
        <dbReference type="SAM" id="SignalP"/>
    </source>
</evidence>
<dbReference type="InterPro" id="IPR010466">
    <property type="entry name" value="DUF1058"/>
</dbReference>
<reference evidence="3 4" key="1">
    <citation type="submission" date="2023-07" db="EMBL/GenBank/DDBJ databases">
        <title>Sorghum-associated microbial communities from plants grown in Nebraska, USA.</title>
        <authorList>
            <person name="Schachtman D."/>
        </authorList>
    </citation>
    <scope>NUCLEOTIDE SEQUENCE [LARGE SCALE GENOMIC DNA]</scope>
    <source>
        <strain evidence="3 4">DS1027</strain>
    </source>
</reference>
<sequence length="166" mass="17840">MIQFRFIIRSAAALALVAGAVGLAGRPAHLHAADDGNSPYWASLSKDQTNMRVGPGREYRINWVYVRRGLPVKVLRVMGGWRLIEDPDGARGWVLAQFLSRNRAALVKGAITPIRANKDGSGPVLWRAAPGVQAALGDCRDGWCPVDVGGRRGFVAQDALWGAGTP</sequence>
<name>A0ABU1MH80_9SPHN</name>
<accession>A0ABU1MH80</accession>
<dbReference type="Gene3D" id="2.30.30.40">
    <property type="entry name" value="SH3 Domains"/>
    <property type="match status" value="1"/>
</dbReference>
<evidence type="ECO:0000259" key="2">
    <source>
        <dbReference type="SMART" id="SM00287"/>
    </source>
</evidence>
<evidence type="ECO:0000313" key="4">
    <source>
        <dbReference type="Proteomes" id="UP001184150"/>
    </source>
</evidence>
<feature type="signal peptide" evidence="1">
    <location>
        <begin position="1"/>
        <end position="32"/>
    </location>
</feature>
<dbReference type="Proteomes" id="UP001184150">
    <property type="component" value="Unassembled WGS sequence"/>
</dbReference>
<evidence type="ECO:0000313" key="3">
    <source>
        <dbReference type="EMBL" id="MDR6509406.1"/>
    </source>
</evidence>
<keyword evidence="4" id="KW-1185">Reference proteome</keyword>
<dbReference type="SMART" id="SM00287">
    <property type="entry name" value="SH3b"/>
    <property type="match status" value="1"/>
</dbReference>
<dbReference type="InterPro" id="IPR003646">
    <property type="entry name" value="SH3-like_bac-type"/>
</dbReference>
<dbReference type="Pfam" id="PF06347">
    <property type="entry name" value="SH3_4"/>
    <property type="match status" value="2"/>
</dbReference>
<feature type="domain" description="SH3b" evidence="2">
    <location>
        <begin position="39"/>
        <end position="103"/>
    </location>
</feature>
<dbReference type="EMBL" id="JAVDRD010000001">
    <property type="protein sequence ID" value="MDR6509406.1"/>
    <property type="molecule type" value="Genomic_DNA"/>
</dbReference>
<gene>
    <name evidence="3" type="ORF">J2792_000246</name>
</gene>
<protein>
    <submittedName>
        <fullName evidence="3">SH3-like domain-containing protein</fullName>
    </submittedName>
</protein>
<keyword evidence="1" id="KW-0732">Signal</keyword>
<proteinExistence type="predicted"/>
<feature type="chain" id="PRO_5047454328" evidence="1">
    <location>
        <begin position="33"/>
        <end position="166"/>
    </location>
</feature>
<organism evidence="3 4">
    <name type="scientific">Novosphingobium capsulatum</name>
    <dbReference type="NCBI Taxonomy" id="13688"/>
    <lineage>
        <taxon>Bacteria</taxon>
        <taxon>Pseudomonadati</taxon>
        <taxon>Pseudomonadota</taxon>
        <taxon>Alphaproteobacteria</taxon>
        <taxon>Sphingomonadales</taxon>
        <taxon>Sphingomonadaceae</taxon>
        <taxon>Novosphingobium</taxon>
    </lineage>
</organism>